<name>X1SNA1_9ZZZZ</name>
<dbReference type="InterPro" id="IPR036291">
    <property type="entry name" value="NAD(P)-bd_dom_sf"/>
</dbReference>
<dbReference type="AlphaFoldDB" id="X1SNA1"/>
<protein>
    <recommendedName>
        <fullName evidence="1">NAD-dependent epimerase/dehydratase domain-containing protein</fullName>
    </recommendedName>
</protein>
<comment type="caution">
    <text evidence="2">The sequence shown here is derived from an EMBL/GenBank/DDBJ whole genome shotgun (WGS) entry which is preliminary data.</text>
</comment>
<dbReference type="PANTHER" id="PTHR43245:SF23">
    <property type="entry name" value="NAD(P)-BINDING DOMAIN-CONTAINING PROTEIN"/>
    <property type="match status" value="1"/>
</dbReference>
<evidence type="ECO:0000259" key="1">
    <source>
        <dbReference type="Pfam" id="PF01370"/>
    </source>
</evidence>
<dbReference type="EMBL" id="BARW01016727">
    <property type="protein sequence ID" value="GAI94418.1"/>
    <property type="molecule type" value="Genomic_DNA"/>
</dbReference>
<reference evidence="2" key="1">
    <citation type="journal article" date="2014" name="Front. Microbiol.">
        <title>High frequency of phylogenetically diverse reductive dehalogenase-homologous genes in deep subseafloor sedimentary metagenomes.</title>
        <authorList>
            <person name="Kawai M."/>
            <person name="Futagami T."/>
            <person name="Toyoda A."/>
            <person name="Takaki Y."/>
            <person name="Nishi S."/>
            <person name="Hori S."/>
            <person name="Arai W."/>
            <person name="Tsubouchi T."/>
            <person name="Morono Y."/>
            <person name="Uchiyama I."/>
            <person name="Ito T."/>
            <person name="Fujiyama A."/>
            <person name="Inagaki F."/>
            <person name="Takami H."/>
        </authorList>
    </citation>
    <scope>NUCLEOTIDE SEQUENCE</scope>
    <source>
        <strain evidence="2">Expedition CK06-06</strain>
    </source>
</reference>
<proteinExistence type="predicted"/>
<organism evidence="2">
    <name type="scientific">marine sediment metagenome</name>
    <dbReference type="NCBI Taxonomy" id="412755"/>
    <lineage>
        <taxon>unclassified sequences</taxon>
        <taxon>metagenomes</taxon>
        <taxon>ecological metagenomes</taxon>
    </lineage>
</organism>
<gene>
    <name evidence="2" type="ORF">S12H4_29051</name>
</gene>
<feature type="domain" description="NAD-dependent epimerase/dehydratase" evidence="1">
    <location>
        <begin position="3"/>
        <end position="96"/>
    </location>
</feature>
<dbReference type="Pfam" id="PF01370">
    <property type="entry name" value="Epimerase"/>
    <property type="match status" value="1"/>
</dbReference>
<dbReference type="SUPFAM" id="SSF51735">
    <property type="entry name" value="NAD(P)-binding Rossmann-fold domains"/>
    <property type="match status" value="1"/>
</dbReference>
<dbReference type="InterPro" id="IPR001509">
    <property type="entry name" value="Epimerase_deHydtase"/>
</dbReference>
<dbReference type="Gene3D" id="3.40.50.720">
    <property type="entry name" value="NAD(P)-binding Rossmann-like Domain"/>
    <property type="match status" value="1"/>
</dbReference>
<sequence>MNVLVVGGGGYVGSMLIPYLLEKDYKVTCLDTLFFGEEPIIPFKEEITLIREDIRTFNPSILEDVDVVINLAAISQPDQAEMINPRLYYEINHLGCVRNY</sequence>
<dbReference type="InterPro" id="IPR050177">
    <property type="entry name" value="Lipid_A_modif_metabolic_enz"/>
</dbReference>
<accession>X1SNA1</accession>
<dbReference type="PANTHER" id="PTHR43245">
    <property type="entry name" value="BIFUNCTIONAL POLYMYXIN RESISTANCE PROTEIN ARNA"/>
    <property type="match status" value="1"/>
</dbReference>
<evidence type="ECO:0000313" key="2">
    <source>
        <dbReference type="EMBL" id="GAI94418.1"/>
    </source>
</evidence>